<organism evidence="1 2">
    <name type="scientific">Chlorobium ferrooxidans DSM 13031</name>
    <dbReference type="NCBI Taxonomy" id="377431"/>
    <lineage>
        <taxon>Bacteria</taxon>
        <taxon>Pseudomonadati</taxon>
        <taxon>Chlorobiota</taxon>
        <taxon>Chlorobiia</taxon>
        <taxon>Chlorobiales</taxon>
        <taxon>Chlorobiaceae</taxon>
        <taxon>Chlorobium/Pelodictyon group</taxon>
        <taxon>Chlorobium</taxon>
    </lineage>
</organism>
<keyword evidence="2" id="KW-1185">Reference proteome</keyword>
<comment type="caution">
    <text evidence="1">The sequence shown here is derived from an EMBL/GenBank/DDBJ whole genome shotgun (WGS) entry which is preliminary data.</text>
</comment>
<proteinExistence type="predicted"/>
<gene>
    <name evidence="1" type="ORF">CferDRAFT_1512</name>
</gene>
<dbReference type="OrthoDB" id="259831at2"/>
<dbReference type="RefSeq" id="WP_006366022.1">
    <property type="nucleotide sequence ID" value="NZ_AASE01000005.1"/>
</dbReference>
<evidence type="ECO:0000313" key="2">
    <source>
        <dbReference type="Proteomes" id="UP000004162"/>
    </source>
</evidence>
<protein>
    <recommendedName>
        <fullName evidence="3">CRISPR-associated protein, Csy4 family</fullName>
    </recommendedName>
</protein>
<reference evidence="1 2" key="2">
    <citation type="submission" date="2006-07" db="EMBL/GenBank/DDBJ databases">
        <title>Sequencing of the draft genome and assembly of Chlorobium ferroxidans DSM 13031.</title>
        <authorList>
            <consortium name="US DOE Joint Genome Institute (JGI-PGF)"/>
            <person name="Copeland A."/>
            <person name="Lucas S."/>
            <person name="Lapidus A."/>
            <person name="Barry K."/>
            <person name="Glavina del Rio T."/>
            <person name="Dalin E."/>
            <person name="Tice H."/>
            <person name="Bruce D."/>
            <person name="Pitluck S."/>
            <person name="Richardson P."/>
        </authorList>
    </citation>
    <scope>NUCLEOTIDE SEQUENCE [LARGE SCALE GENOMIC DNA]</scope>
    <source>
        <strain evidence="1 2">DSM 13031</strain>
    </source>
</reference>
<accession>Q0YSQ7</accession>
<reference evidence="1 2" key="1">
    <citation type="submission" date="2006-07" db="EMBL/GenBank/DDBJ databases">
        <title>Annotation of the draft genome assembly of Chlorobium ferroxidans DSM 13031.</title>
        <authorList>
            <consortium name="US DOE Joint Genome Institute (JGI-ORNL)"/>
            <person name="Larimer F."/>
            <person name="Land M."/>
            <person name="Hauser L."/>
        </authorList>
    </citation>
    <scope>NUCLEOTIDE SEQUENCE [LARGE SCALE GENOMIC DNA]</scope>
    <source>
        <strain evidence="1 2">DSM 13031</strain>
    </source>
</reference>
<dbReference type="Gene3D" id="3.30.70.2540">
    <property type="entry name" value="CRISPR-associated endoribonuclease Cas6/Csy4"/>
    <property type="match status" value="1"/>
</dbReference>
<sequence length="186" mass="21286">MSHYIEFRILPDPEFPASIIMNLLYNKLHKALVQTGSTDIGVSFPDFDNKRNRLGERLRLHGREVHIKYLINNLSLAALLDHLRVGDVQEVPTRVRHVSVKRIQCKSSAERIRRRQIKRHQLSDEDALTHIPDSIQKQLTLPYVTLKSDSTGQSFRLFIDQQIAENPVTGTFNAYALSNGATVPMF</sequence>
<evidence type="ECO:0008006" key="3">
    <source>
        <dbReference type="Google" id="ProtNLM"/>
    </source>
</evidence>
<dbReference type="NCBIfam" id="TIGR02563">
    <property type="entry name" value="cas_Csy4"/>
    <property type="match status" value="1"/>
</dbReference>
<dbReference type="Pfam" id="PF09618">
    <property type="entry name" value="Cas_Csy4"/>
    <property type="match status" value="1"/>
</dbReference>
<dbReference type="InterPro" id="IPR042564">
    <property type="entry name" value="CRISPR-Cas6/Csy4_sf"/>
</dbReference>
<dbReference type="AlphaFoldDB" id="Q0YSQ7"/>
<dbReference type="InterPro" id="IPR013396">
    <property type="entry name" value="CRISPR-assoc_prot_Csy4"/>
</dbReference>
<dbReference type="EMBL" id="AASE01000005">
    <property type="protein sequence ID" value="EAT59364.1"/>
    <property type="molecule type" value="Genomic_DNA"/>
</dbReference>
<name>Q0YSQ7_9CHLB</name>
<evidence type="ECO:0000313" key="1">
    <source>
        <dbReference type="EMBL" id="EAT59364.1"/>
    </source>
</evidence>
<dbReference type="CDD" id="cd09739">
    <property type="entry name" value="Cas6_I-F"/>
    <property type="match status" value="1"/>
</dbReference>
<dbReference type="GO" id="GO:0004519">
    <property type="term" value="F:endonuclease activity"/>
    <property type="evidence" value="ECO:0007669"/>
    <property type="project" value="InterPro"/>
</dbReference>
<dbReference type="Proteomes" id="UP000004162">
    <property type="component" value="Unassembled WGS sequence"/>
</dbReference>
<dbReference type="GO" id="GO:0043571">
    <property type="term" value="P:maintenance of CRISPR repeat elements"/>
    <property type="evidence" value="ECO:0007669"/>
    <property type="project" value="InterPro"/>
</dbReference>